<feature type="transmembrane region" description="Helical" evidence="7">
    <location>
        <begin position="389"/>
        <end position="412"/>
    </location>
</feature>
<evidence type="ECO:0000256" key="1">
    <source>
        <dbReference type="ARBA" id="ARBA00004141"/>
    </source>
</evidence>
<dbReference type="SUPFAM" id="SSF103473">
    <property type="entry name" value="MFS general substrate transporter"/>
    <property type="match status" value="1"/>
</dbReference>
<dbReference type="GO" id="GO:0005337">
    <property type="term" value="F:nucleoside transmembrane transporter activity"/>
    <property type="evidence" value="ECO:0007669"/>
    <property type="project" value="InterPro"/>
</dbReference>
<feature type="transmembrane region" description="Helical" evidence="7">
    <location>
        <begin position="130"/>
        <end position="152"/>
    </location>
</feature>
<sequence>MDDLNLEDAHLLATLSDPTVGSSDDAIPPNLDKKEARLIYWCMFYLSMSVLWSYQSLISAQHYYSTQFPDAGLAFWGIVAVGSTMFFSHVGLMMTGLGNSLGFTKCMVSSFCGFVVIGVILVVYQKASIIIGAFAIVGILLSLATSPLYALAGLFSTPTFTQAVNAGNGAAGFLNVTAETVIRLILLKISARTNSTLVSFQLFIALMMVLSLTSIGVWFYLLSFPVVRYYQELSASQMQLRESSSVWPVAKQIWASALINFVTLFVSLLLWPGLGCTLTPKGALKDLAPWYCSPIIVASFNYGDLIGRALPNLKWFTKLKTRALGTLTVLRALILPPLVYLLCRTDIFGPNSALILVAVLALGAISNGLVCTISMMNGPLMVAPHDRETAAYIMTAALFAGIAGGSTLSAVLDSLHLI</sequence>
<dbReference type="GO" id="GO:0005886">
    <property type="term" value="C:plasma membrane"/>
    <property type="evidence" value="ECO:0007669"/>
    <property type="project" value="TreeGrafter"/>
</dbReference>
<evidence type="ECO:0000256" key="5">
    <source>
        <dbReference type="ARBA" id="ARBA00022989"/>
    </source>
</evidence>
<comment type="subcellular location">
    <subcellularLocation>
        <location evidence="1">Membrane</location>
        <topology evidence="1">Multi-pass membrane protein</topology>
    </subcellularLocation>
</comment>
<evidence type="ECO:0000256" key="7">
    <source>
        <dbReference type="SAM" id="Phobius"/>
    </source>
</evidence>
<keyword evidence="6 7" id="KW-0472">Membrane</keyword>
<gene>
    <name evidence="8" type="ORF">EGYM00392_LOCUS48581</name>
</gene>
<dbReference type="PANTHER" id="PTHR10332:SF10">
    <property type="entry name" value="EQUILIBRATIVE NUCLEOSIDE TRANSPORTER 4"/>
    <property type="match status" value="1"/>
</dbReference>
<proteinExistence type="inferred from homology"/>
<feature type="transmembrane region" description="Helical" evidence="7">
    <location>
        <begin position="74"/>
        <end position="94"/>
    </location>
</feature>
<evidence type="ECO:0000313" key="8">
    <source>
        <dbReference type="EMBL" id="CAD9037422.1"/>
    </source>
</evidence>
<organism evidence="8">
    <name type="scientific">Eutreptiella gymnastica</name>
    <dbReference type="NCBI Taxonomy" id="73025"/>
    <lineage>
        <taxon>Eukaryota</taxon>
        <taxon>Discoba</taxon>
        <taxon>Euglenozoa</taxon>
        <taxon>Euglenida</taxon>
        <taxon>Spirocuta</taxon>
        <taxon>Euglenophyceae</taxon>
        <taxon>Eutreptiales</taxon>
        <taxon>Eutreptiaceae</taxon>
        <taxon>Eutreptiella</taxon>
    </lineage>
</organism>
<protein>
    <recommendedName>
        <fullName evidence="9">Equilibrative nucleoside transporter</fullName>
    </recommendedName>
</protein>
<feature type="transmembrane region" description="Helical" evidence="7">
    <location>
        <begin position="354"/>
        <end position="377"/>
    </location>
</feature>
<keyword evidence="5 7" id="KW-1133">Transmembrane helix</keyword>
<accession>A0A7S1JA17</accession>
<evidence type="ECO:0000256" key="6">
    <source>
        <dbReference type="ARBA" id="ARBA00023136"/>
    </source>
</evidence>
<feature type="transmembrane region" description="Helical" evidence="7">
    <location>
        <begin position="106"/>
        <end position="124"/>
    </location>
</feature>
<evidence type="ECO:0008006" key="9">
    <source>
        <dbReference type="Google" id="ProtNLM"/>
    </source>
</evidence>
<dbReference type="EMBL" id="HBGA01130995">
    <property type="protein sequence ID" value="CAD9037422.1"/>
    <property type="molecule type" value="Transcribed_RNA"/>
</dbReference>
<dbReference type="InterPro" id="IPR036259">
    <property type="entry name" value="MFS_trans_sf"/>
</dbReference>
<keyword evidence="4 7" id="KW-0812">Transmembrane</keyword>
<dbReference type="AlphaFoldDB" id="A0A7S1JA17"/>
<name>A0A7S1JA17_9EUGL</name>
<feature type="transmembrane region" description="Helical" evidence="7">
    <location>
        <begin position="253"/>
        <end position="275"/>
    </location>
</feature>
<feature type="transmembrane region" description="Helical" evidence="7">
    <location>
        <begin position="197"/>
        <end position="221"/>
    </location>
</feature>
<evidence type="ECO:0000256" key="3">
    <source>
        <dbReference type="ARBA" id="ARBA00022448"/>
    </source>
</evidence>
<keyword evidence="3" id="KW-0813">Transport</keyword>
<feature type="transmembrane region" description="Helical" evidence="7">
    <location>
        <begin position="38"/>
        <end position="54"/>
    </location>
</feature>
<evidence type="ECO:0000256" key="2">
    <source>
        <dbReference type="ARBA" id="ARBA00007965"/>
    </source>
</evidence>
<dbReference type="Pfam" id="PF01733">
    <property type="entry name" value="Nucleoside_tran"/>
    <property type="match status" value="1"/>
</dbReference>
<reference evidence="8" key="1">
    <citation type="submission" date="2021-01" db="EMBL/GenBank/DDBJ databases">
        <authorList>
            <person name="Corre E."/>
            <person name="Pelletier E."/>
            <person name="Niang G."/>
            <person name="Scheremetjew M."/>
            <person name="Finn R."/>
            <person name="Kale V."/>
            <person name="Holt S."/>
            <person name="Cochrane G."/>
            <person name="Meng A."/>
            <person name="Brown T."/>
            <person name="Cohen L."/>
        </authorList>
    </citation>
    <scope>NUCLEOTIDE SEQUENCE</scope>
    <source>
        <strain evidence="8">NIES-381</strain>
    </source>
</reference>
<dbReference type="PRINTS" id="PR01130">
    <property type="entry name" value="DERENTRNSPRT"/>
</dbReference>
<dbReference type="InterPro" id="IPR002259">
    <property type="entry name" value="Eqnu_transpt"/>
</dbReference>
<dbReference type="PANTHER" id="PTHR10332">
    <property type="entry name" value="EQUILIBRATIVE NUCLEOSIDE TRANSPORTER"/>
    <property type="match status" value="1"/>
</dbReference>
<feature type="transmembrane region" description="Helical" evidence="7">
    <location>
        <begin position="323"/>
        <end position="342"/>
    </location>
</feature>
<feature type="transmembrane region" description="Helical" evidence="7">
    <location>
        <begin position="287"/>
        <end position="303"/>
    </location>
</feature>
<evidence type="ECO:0000256" key="4">
    <source>
        <dbReference type="ARBA" id="ARBA00022692"/>
    </source>
</evidence>
<comment type="similarity">
    <text evidence="2">Belongs to the SLC29A/ENT transporter (TC 2.A.57) family.</text>
</comment>